<reference evidence="1" key="1">
    <citation type="submission" date="2015-07" db="EMBL/GenBank/DDBJ databases">
        <title>Adaptation to a free-living lifestyle via gene acquisitions in the diplomonad Trepomonas sp. PC1.</title>
        <authorList>
            <person name="Xu F."/>
            <person name="Jerlstrom-Hultqvist J."/>
            <person name="Kolisko M."/>
            <person name="Simpson A.G.B."/>
            <person name="Roger A.J."/>
            <person name="Svard S.G."/>
            <person name="Andersson J.O."/>
        </authorList>
    </citation>
    <scope>NUCLEOTIDE SEQUENCE</scope>
    <source>
        <strain evidence="1">PC1</strain>
    </source>
</reference>
<name>A0A146K5R7_9EUKA</name>
<accession>A0A146K5R7</accession>
<dbReference type="AlphaFoldDB" id="A0A146K5R7"/>
<gene>
    <name evidence="1" type="ORF">TPC1_17743</name>
</gene>
<dbReference type="EMBL" id="GDID01005767">
    <property type="protein sequence ID" value="JAP90839.1"/>
    <property type="molecule type" value="Transcribed_RNA"/>
</dbReference>
<evidence type="ECO:0000313" key="1">
    <source>
        <dbReference type="EMBL" id="JAP90839.1"/>
    </source>
</evidence>
<proteinExistence type="predicted"/>
<protein>
    <submittedName>
        <fullName evidence="1">Transglutaminase-like superfamily protein</fullName>
    </submittedName>
</protein>
<organism evidence="1">
    <name type="scientific">Trepomonas sp. PC1</name>
    <dbReference type="NCBI Taxonomy" id="1076344"/>
    <lineage>
        <taxon>Eukaryota</taxon>
        <taxon>Metamonada</taxon>
        <taxon>Diplomonadida</taxon>
        <taxon>Hexamitidae</taxon>
        <taxon>Hexamitinae</taxon>
        <taxon>Trepomonas</taxon>
    </lineage>
</organism>
<feature type="non-terminal residue" evidence="1">
    <location>
        <position position="1"/>
    </location>
</feature>
<sequence length="715" mass="84469">PQATEGENQKFIKYLQFLRQEYSNCDNYQKLVKIFKFVTQNHQTKKMCKVSIEHTALGVLLYQSGSDRGTTQLLQILLSDQGFQTQILEPLPNQFALCVLYENMWYLLDPTMEPCCDSFVGFKFFMLNQYQIFQLSKQKYQIINFLSPQINDYFYHYGLSLDQFQSLEQICAKFYTSNQTNVCFKTLPKSYDEMLLLLNDFKSKLIEVAETMGQKCIFKVAKSSILENVVCCQLEQQKCFFVNNNNLTQEITQILRSEAALKYQIGVNYSKQMQNSAVVMEVKAALKDILSKKFLRINNFDFQWENQILLIQFDIADEKISEGSAKPILNQAEYDTNLLNRNVERLDVPAQLQEGQRLNLKEALRYFSQQVKNQAALKYVLDHILQLKQSIKFDKVKCTAQECEEIVDCIMHDYPELWWCNFDIQYQNKKLSELILTTKSQTEILQKSAQIKEVITKMLHMDCSNLQNHKKVYLIYDIIQKWETQKPEMIQEHHDDIFGFFCERKCSHLAVSKAFKYLCQNLEIPCIRLIGLRRNLIHSWNIVSLDQFYYIDSTVPNRLCLCVDQQHFSQYEAKMRFQLPVCNSMNQNYFQIEKTRIQKQHYVKNISDLLLICFQQFQPDEIQTIDVFFDQEEFDIEKLQQTRSKVNFENRINIQLLGFCKKDENLHSLVLQKPKKQTVYSLQNGLQQNCFYILKGVEVKDVVCRKFGEFVEFEM</sequence>